<sequence length="597" mass="66470">MNPDVPETAPSPPTLAQAWLAAWPAALATWSRFTRLHAPLLCATTAQAKAEGLSGSFAMIRFVDQSVVVDLQSVKKLGLENYALEILAHEIGHHVYAPANGTDHFRLLARIRRALPTLERHAPMIANLYTDLHINDRLQRQSRLRMGEVYRRLHEAIEKGGEKSRPGRLWTLYLRIYELLWKLDRGELGGVTERDATIDADAWLGSRVVRVYARDWLAGAGRFASLVLPYLVEDDEARKAMAQWHDMQNAAQGTQPQGGLDIDEDEIDGVVHPANDPRITGEEESEPVASKGDRPGPAASTRTSNAPGQCREPFEYGEILRAAGLKLDDHDIAVRYYRERALPHRIPFPSRPAPQSLEPQMEGLEPWDIGDALDTLDAMQSVMQSPRLIPGLSTVRRVYGVAPDIQRDPVPLDLDLYVDSSGSMPNPQQQTSWLTLAGTVIVLSALRAGARVQATLWSGANQFMHTDGFVRSEDAILRVLTGFYGGATAFPIHQLRDAFARRTERDRPAHILMISDDGITTMFDRDERGNSGWDVSAQALARARGGGTMVLNLFGRPDAALQRAQNEQGWVIETIKDWPDLLGFAKRFSRRHYRDVS</sequence>
<dbReference type="RefSeq" id="WP_210772279.1">
    <property type="nucleotide sequence ID" value="NZ_MWIN01000001.1"/>
</dbReference>
<evidence type="ECO:0008006" key="4">
    <source>
        <dbReference type="Google" id="ProtNLM"/>
    </source>
</evidence>
<comment type="caution">
    <text evidence="2">The sequence shown here is derived from an EMBL/GenBank/DDBJ whole genome shotgun (WGS) entry which is preliminary data.</text>
</comment>
<protein>
    <recommendedName>
        <fullName evidence="4">VWA domain-containing protein</fullName>
    </recommendedName>
</protein>
<dbReference type="EMBL" id="SOBT01000008">
    <property type="protein sequence ID" value="TDU32329.1"/>
    <property type="molecule type" value="Genomic_DNA"/>
</dbReference>
<feature type="region of interest" description="Disordered" evidence="1">
    <location>
        <begin position="269"/>
        <end position="311"/>
    </location>
</feature>
<accession>A0A4R7PF86</accession>
<evidence type="ECO:0000313" key="2">
    <source>
        <dbReference type="EMBL" id="TDU32329.1"/>
    </source>
</evidence>
<proteinExistence type="predicted"/>
<dbReference type="AlphaFoldDB" id="A0A4R7PF86"/>
<organism evidence="2 3">
    <name type="scientific">Panacagrimonas perspica</name>
    <dbReference type="NCBI Taxonomy" id="381431"/>
    <lineage>
        <taxon>Bacteria</taxon>
        <taxon>Pseudomonadati</taxon>
        <taxon>Pseudomonadota</taxon>
        <taxon>Gammaproteobacteria</taxon>
        <taxon>Nevskiales</taxon>
        <taxon>Nevskiaceae</taxon>
        <taxon>Panacagrimonas</taxon>
    </lineage>
</organism>
<name>A0A4R7PF86_9GAMM</name>
<keyword evidence="3" id="KW-1185">Reference proteome</keyword>
<gene>
    <name evidence="2" type="ORF">DFR24_1723</name>
</gene>
<dbReference type="Proteomes" id="UP000295341">
    <property type="component" value="Unassembled WGS sequence"/>
</dbReference>
<evidence type="ECO:0000313" key="3">
    <source>
        <dbReference type="Proteomes" id="UP000295341"/>
    </source>
</evidence>
<reference evidence="2 3" key="1">
    <citation type="submission" date="2019-03" db="EMBL/GenBank/DDBJ databases">
        <title>Genomic Encyclopedia of Type Strains, Phase IV (KMG-IV): sequencing the most valuable type-strain genomes for metagenomic binning, comparative biology and taxonomic classification.</title>
        <authorList>
            <person name="Goeker M."/>
        </authorList>
    </citation>
    <scope>NUCLEOTIDE SEQUENCE [LARGE SCALE GENOMIC DNA]</scope>
    <source>
        <strain evidence="2 3">DSM 26377</strain>
    </source>
</reference>
<evidence type="ECO:0000256" key="1">
    <source>
        <dbReference type="SAM" id="MobiDB-lite"/>
    </source>
</evidence>